<gene>
    <name evidence="3" type="ORF">CNX65_02045</name>
</gene>
<feature type="domain" description="Beta-lactamase-related" evidence="2">
    <location>
        <begin position="49"/>
        <end position="359"/>
    </location>
</feature>
<dbReference type="Pfam" id="PF00144">
    <property type="entry name" value="Beta-lactamase"/>
    <property type="match status" value="1"/>
</dbReference>
<evidence type="ECO:0000313" key="4">
    <source>
        <dbReference type="Proteomes" id="UP000218505"/>
    </source>
</evidence>
<keyword evidence="1" id="KW-0732">Signal</keyword>
<reference evidence="3" key="1">
    <citation type="submission" date="2017-09" db="EMBL/GenBank/DDBJ databases">
        <title>Complete Genome Sequence of ansamitocin-producing Bacterium Actinosynnema pretiosum X47.</title>
        <authorList>
            <person name="Cao G."/>
            <person name="Zong G."/>
            <person name="Zhong C."/>
            <person name="Fu J."/>
        </authorList>
    </citation>
    <scope>NUCLEOTIDE SEQUENCE [LARGE SCALE GENOMIC DNA]</scope>
    <source>
        <strain evidence="3">X47</strain>
    </source>
</reference>
<dbReference type="KEGG" id="apre:CNX65_02045"/>
<organism evidence="3 4">
    <name type="scientific">Actinosynnema pretiosum</name>
    <dbReference type="NCBI Taxonomy" id="42197"/>
    <lineage>
        <taxon>Bacteria</taxon>
        <taxon>Bacillati</taxon>
        <taxon>Actinomycetota</taxon>
        <taxon>Actinomycetes</taxon>
        <taxon>Pseudonocardiales</taxon>
        <taxon>Pseudonocardiaceae</taxon>
        <taxon>Actinosynnema</taxon>
    </lineage>
</organism>
<accession>A0A290YZP5</accession>
<dbReference type="Gene3D" id="3.40.710.10">
    <property type="entry name" value="DD-peptidase/beta-lactamase superfamily"/>
    <property type="match status" value="1"/>
</dbReference>
<sequence>MPGRPRTGQLLPMRTTITALAAAGLLLAAAVPARAAPAVPPLDRAALAAAVAGLPDGEASGALVRVSGRAGSWTGSGGVSRLGTTRPVSPEGRFRIGSATKLLTAATVLRLDERGVLDLDDTVQQHLPDLLPAAFEPITVRQLLNHTHGIAGNGLPHKSTGWFAENRYRTWDPREVVGLGVAKGPLHRPGAEQRYGNQGYLVAGLVIEAATGRPYADSVRELVIRPLGLRDTYLPGAETGIRGEHSHGYQLREDGSHWDVTGANPTFQWAAAEAVSSARDLDRLINALVFGDLIGERSRAEMLTLPLPGAAHGLGVNRIELGGVVLWGKTGDRPGYNTGVAVTEDGSRTIVYSVNTLDMEAGELPPTAERIITAALTP</sequence>
<dbReference type="InterPro" id="IPR001466">
    <property type="entry name" value="Beta-lactam-related"/>
</dbReference>
<evidence type="ECO:0000256" key="1">
    <source>
        <dbReference type="SAM" id="SignalP"/>
    </source>
</evidence>
<feature type="chain" id="PRO_5012561402" evidence="1">
    <location>
        <begin position="36"/>
        <end position="378"/>
    </location>
</feature>
<dbReference type="AlphaFoldDB" id="A0A290YZP5"/>
<dbReference type="Proteomes" id="UP000218505">
    <property type="component" value="Chromosome"/>
</dbReference>
<dbReference type="EMBL" id="CP023445">
    <property type="protein sequence ID" value="ATE52225.1"/>
    <property type="molecule type" value="Genomic_DNA"/>
</dbReference>
<dbReference type="SUPFAM" id="SSF56601">
    <property type="entry name" value="beta-lactamase/transpeptidase-like"/>
    <property type="match status" value="1"/>
</dbReference>
<name>A0A290YZP5_9PSEU</name>
<dbReference type="InterPro" id="IPR012338">
    <property type="entry name" value="Beta-lactam/transpept-like"/>
</dbReference>
<protein>
    <submittedName>
        <fullName evidence="3">Peptidase</fullName>
    </submittedName>
</protein>
<dbReference type="InterPro" id="IPR050491">
    <property type="entry name" value="AmpC-like"/>
</dbReference>
<dbReference type="PANTHER" id="PTHR46825:SF7">
    <property type="entry name" value="D-ALANYL-D-ALANINE CARBOXYPEPTIDASE"/>
    <property type="match status" value="1"/>
</dbReference>
<feature type="signal peptide" evidence="1">
    <location>
        <begin position="1"/>
        <end position="35"/>
    </location>
</feature>
<keyword evidence="4" id="KW-1185">Reference proteome</keyword>
<evidence type="ECO:0000313" key="3">
    <source>
        <dbReference type="EMBL" id="ATE52225.1"/>
    </source>
</evidence>
<proteinExistence type="predicted"/>
<dbReference type="PANTHER" id="PTHR46825">
    <property type="entry name" value="D-ALANYL-D-ALANINE-CARBOXYPEPTIDASE/ENDOPEPTIDASE AMPH"/>
    <property type="match status" value="1"/>
</dbReference>
<evidence type="ECO:0000259" key="2">
    <source>
        <dbReference type="Pfam" id="PF00144"/>
    </source>
</evidence>